<proteinExistence type="predicted"/>
<dbReference type="CDD" id="cd19375">
    <property type="entry name" value="UDG-F3-like_SMUG2"/>
    <property type="match status" value="1"/>
</dbReference>
<dbReference type="Gene3D" id="3.40.470.10">
    <property type="entry name" value="Uracil-DNA glycosylase-like domain"/>
    <property type="match status" value="1"/>
</dbReference>
<evidence type="ECO:0000259" key="1">
    <source>
        <dbReference type="Pfam" id="PF03167"/>
    </source>
</evidence>
<dbReference type="InterPro" id="IPR036895">
    <property type="entry name" value="Uracil-DNA_glycosylase-like_sf"/>
</dbReference>
<dbReference type="InterPro" id="IPR005122">
    <property type="entry name" value="Uracil-DNA_glycosylase-like"/>
</dbReference>
<reference evidence="2" key="1">
    <citation type="journal article" date="2023" name="Comput. Struct. Biotechnol. J.">
        <title>Discovery of a novel marine Bacteroidetes with a rich repertoire of carbohydrate-active enzymes.</title>
        <authorList>
            <person name="Chen B."/>
            <person name="Liu G."/>
            <person name="Chen Q."/>
            <person name="Wang H."/>
            <person name="Liu L."/>
            <person name="Tang K."/>
        </authorList>
    </citation>
    <scope>NUCLEOTIDE SEQUENCE</scope>
    <source>
        <strain evidence="2">TK19036</strain>
    </source>
</reference>
<protein>
    <submittedName>
        <fullName evidence="2">DUF4918 family protein</fullName>
    </submittedName>
</protein>
<name>A0AA49GIE2_9BACT</name>
<dbReference type="SUPFAM" id="SSF52141">
    <property type="entry name" value="Uracil-DNA glycosylase-like"/>
    <property type="match status" value="1"/>
</dbReference>
<feature type="domain" description="Uracil-DNA glycosylase-like" evidence="1">
    <location>
        <begin position="47"/>
        <end position="226"/>
    </location>
</feature>
<dbReference type="InterPro" id="IPR032579">
    <property type="entry name" value="Phe_SMUG2-like"/>
</dbReference>
<gene>
    <name evidence="2" type="ORF">K4G66_20490</name>
</gene>
<dbReference type="EMBL" id="CP120682">
    <property type="protein sequence ID" value="WKN34757.1"/>
    <property type="molecule type" value="Genomic_DNA"/>
</dbReference>
<organism evidence="2">
    <name type="scientific">Roseihalotalea indica</name>
    <dbReference type="NCBI Taxonomy" id="2867963"/>
    <lineage>
        <taxon>Bacteria</taxon>
        <taxon>Pseudomonadati</taxon>
        <taxon>Bacteroidota</taxon>
        <taxon>Cytophagia</taxon>
        <taxon>Cytophagales</taxon>
        <taxon>Catalimonadaceae</taxon>
        <taxon>Roseihalotalea</taxon>
    </lineage>
</organism>
<sequence length="234" mass="26876">MMTFAEHIIQFNKQLQLDADLPENIRVMNPFQENPEVLDISSAFYHKFYNDHNPRTLILGINPGRLGSGATGIPFTDPKRLKSHCGMECSFSLHEPSSVFVYEVIDAYGGPEAFYQDFYISSVCPLGFVLISEEGKETNYNYYDSAALTEAVTPFVVKCIHAQLEFGLNREIAFCMGTGKNYKFFKALNKEHSFFKRVVPLEHPRYVMQYKSKTKPQYVEKYRQELSLSQNSTN</sequence>
<accession>A0AA49GIE2</accession>
<evidence type="ECO:0000313" key="2">
    <source>
        <dbReference type="EMBL" id="WKN34757.1"/>
    </source>
</evidence>
<reference evidence="2" key="2">
    <citation type="journal article" date="2024" name="Antonie Van Leeuwenhoek">
        <title>Roseihalotalea indica gen. nov., sp. nov., a halophilic Bacteroidetes from mesopelagic Southwest Indian Ocean with higher carbohydrate metabolic potential.</title>
        <authorList>
            <person name="Chen B."/>
            <person name="Zhang M."/>
            <person name="Lin D."/>
            <person name="Ye J."/>
            <person name="Tang K."/>
        </authorList>
    </citation>
    <scope>NUCLEOTIDE SEQUENCE</scope>
    <source>
        <strain evidence="2">TK19036</strain>
    </source>
</reference>
<dbReference type="Pfam" id="PF03167">
    <property type="entry name" value="UDG"/>
    <property type="match status" value="1"/>
</dbReference>
<dbReference type="AlphaFoldDB" id="A0AA49GIE2"/>